<organism evidence="1">
    <name type="scientific">Pyrodinium bahamense</name>
    <dbReference type="NCBI Taxonomy" id="73915"/>
    <lineage>
        <taxon>Eukaryota</taxon>
        <taxon>Sar</taxon>
        <taxon>Alveolata</taxon>
        <taxon>Dinophyceae</taxon>
        <taxon>Gonyaulacales</taxon>
        <taxon>Pyrocystaceae</taxon>
        <taxon>Pyrodinium</taxon>
    </lineage>
</organism>
<gene>
    <name evidence="1" type="ORF">PBAH0796_LOCUS25306</name>
</gene>
<name>A0A7S0B415_9DINO</name>
<sequence length="154" mass="16814">MHLMAGEVLRLEEYARGIPLRSSSGSTEGGDRGAVQALFPRAFFLGGTSRAAAARDTAGDSDSAAPARALADLGGPEALGEEVLQQWTALLGIAQQLEEQWDVPMRRVSADRRIFWRCVAPRDSEGPLWTREISEAPGEAWRYWKCPRGKLCTA</sequence>
<reference evidence="1" key="1">
    <citation type="submission" date="2021-01" db="EMBL/GenBank/DDBJ databases">
        <authorList>
            <person name="Corre E."/>
            <person name="Pelletier E."/>
            <person name="Niang G."/>
            <person name="Scheremetjew M."/>
            <person name="Finn R."/>
            <person name="Kale V."/>
            <person name="Holt S."/>
            <person name="Cochrane G."/>
            <person name="Meng A."/>
            <person name="Brown T."/>
            <person name="Cohen L."/>
        </authorList>
    </citation>
    <scope>NUCLEOTIDE SEQUENCE</scope>
    <source>
        <strain evidence="1">Pbaha01</strain>
    </source>
</reference>
<dbReference type="AlphaFoldDB" id="A0A7S0B415"/>
<dbReference type="EMBL" id="HBEG01041410">
    <property type="protein sequence ID" value="CAD8381454.1"/>
    <property type="molecule type" value="Transcribed_RNA"/>
</dbReference>
<protein>
    <submittedName>
        <fullName evidence="1">Uncharacterized protein</fullName>
    </submittedName>
</protein>
<evidence type="ECO:0000313" key="1">
    <source>
        <dbReference type="EMBL" id="CAD8381454.1"/>
    </source>
</evidence>
<proteinExistence type="predicted"/>
<accession>A0A7S0B415</accession>